<name>A0A0P1KTL7_9SACH</name>
<sequence>MLDTFFQKTHAHLISGRKSRRQNSLFKHWRFYLFPLLLTQTLLFSKVQVMFRRCFESSLRSGSRSVLARAKLSQNRPSIGLRMLSLKPNLSKLKVVAPPPGGVEGGVNDPLKPVEIDYYHGSYHWDYERITAVMLVPLTLVPMYGALSSGTIYPLVDAMLCSVLLIHSQLGITSCIIDYIPKRKFGIWHKLAMGMLYAGSAVGLYGVYELETNNNGLVDLISSLWKEDESGLTIFSRY</sequence>
<feature type="binding site" description="axial binding residue" evidence="11">
    <location>
        <position position="167"/>
    </location>
    <ligand>
        <name>heme b</name>
        <dbReference type="ChEBI" id="CHEBI:60344"/>
        <note>ligand shared with SDHC</note>
    </ligand>
    <ligandPart>
        <name>Fe</name>
        <dbReference type="ChEBI" id="CHEBI:18248"/>
    </ligandPart>
</feature>
<evidence type="ECO:0000256" key="6">
    <source>
        <dbReference type="ARBA" id="ARBA00022946"/>
    </source>
</evidence>
<keyword evidence="11" id="KW-0408">Iron</keyword>
<comment type="subcellular location">
    <subcellularLocation>
        <location evidence="1 12">Mitochondrion inner membrane</location>
        <topology evidence="1 12">Multi-pass membrane protein</topology>
    </subcellularLocation>
</comment>
<comment type="similarity">
    <text evidence="2 12">Belongs to the CybS family.</text>
</comment>
<organism evidence="13 14">
    <name type="scientific">Lachancea quebecensis</name>
    <dbReference type="NCBI Taxonomy" id="1654605"/>
    <lineage>
        <taxon>Eukaryota</taxon>
        <taxon>Fungi</taxon>
        <taxon>Dikarya</taxon>
        <taxon>Ascomycota</taxon>
        <taxon>Saccharomycotina</taxon>
        <taxon>Saccharomycetes</taxon>
        <taxon>Saccharomycetales</taxon>
        <taxon>Saccharomycetaceae</taxon>
        <taxon>Lachancea</taxon>
    </lineage>
</organism>
<evidence type="ECO:0000256" key="4">
    <source>
        <dbReference type="ARBA" id="ARBA00022692"/>
    </source>
</evidence>
<evidence type="ECO:0000256" key="1">
    <source>
        <dbReference type="ARBA" id="ARBA00004448"/>
    </source>
</evidence>
<accession>A0A0P1KTL7</accession>
<evidence type="ECO:0000256" key="12">
    <source>
        <dbReference type="RuleBase" id="RU364031"/>
    </source>
</evidence>
<reference evidence="14" key="1">
    <citation type="submission" date="2015-10" db="EMBL/GenBank/DDBJ databases">
        <authorList>
            <person name="Devillers H."/>
        </authorList>
    </citation>
    <scope>NUCLEOTIDE SEQUENCE [LARGE SCALE GENOMIC DNA]</scope>
</reference>
<dbReference type="Gene3D" id="1.20.1300.10">
    <property type="entry name" value="Fumarate reductase/succinate dehydrogenase, transmembrane subunit"/>
    <property type="match status" value="1"/>
</dbReference>
<evidence type="ECO:0000256" key="11">
    <source>
        <dbReference type="PIRSR" id="PIRSR607992-2"/>
    </source>
</evidence>
<feature type="binding site" evidence="10">
    <location>
        <position position="179"/>
    </location>
    <ligand>
        <name>a ubiquinone</name>
        <dbReference type="ChEBI" id="CHEBI:16389"/>
        <note>ligand shared with IP/SDHB</note>
    </ligand>
</feature>
<evidence type="ECO:0000256" key="7">
    <source>
        <dbReference type="ARBA" id="ARBA00022989"/>
    </source>
</evidence>
<dbReference type="InterPro" id="IPR007992">
    <property type="entry name" value="CybS"/>
</dbReference>
<keyword evidence="7 12" id="KW-1133">Transmembrane helix</keyword>
<keyword evidence="14" id="KW-1185">Reference proteome</keyword>
<keyword evidence="11" id="KW-0479">Metal-binding</keyword>
<gene>
    <name evidence="13" type="ORF">LAQU0_S10e02806g</name>
</gene>
<evidence type="ECO:0000313" key="13">
    <source>
        <dbReference type="EMBL" id="CUS23542.1"/>
    </source>
</evidence>
<dbReference type="OrthoDB" id="18577at2759"/>
<dbReference type="PANTHER" id="PTHR13337">
    <property type="entry name" value="SUCCINATE DEHYDROGENASE"/>
    <property type="match status" value="1"/>
</dbReference>
<dbReference type="GO" id="GO:0045039">
    <property type="term" value="P:protein insertion into mitochondrial inner membrane"/>
    <property type="evidence" value="ECO:0007669"/>
    <property type="project" value="TreeGrafter"/>
</dbReference>
<evidence type="ECO:0000256" key="10">
    <source>
        <dbReference type="PIRSR" id="PIRSR607992-1"/>
    </source>
</evidence>
<dbReference type="InterPro" id="IPR034804">
    <property type="entry name" value="SQR/QFR_C/D"/>
</dbReference>
<evidence type="ECO:0000256" key="2">
    <source>
        <dbReference type="ARBA" id="ARBA00007294"/>
    </source>
</evidence>
<dbReference type="FunFam" id="1.20.1300.10:FF:000007">
    <property type="entry name" value="Succinate dehydrogenase [ubiquinone] cytochrome b small subunit"/>
    <property type="match status" value="1"/>
</dbReference>
<protein>
    <recommendedName>
        <fullName evidence="12">Succinate dehydrogenase [ubiquinone] cytochrome b small subunit</fullName>
    </recommendedName>
</protein>
<dbReference type="PANTHER" id="PTHR13337:SF2">
    <property type="entry name" value="SUCCINATE DEHYDROGENASE [UBIQUINONE] CYTOCHROME B SMALL SUBUNIT, MITOCHONDRIAL"/>
    <property type="match status" value="1"/>
</dbReference>
<proteinExistence type="inferred from homology"/>
<keyword evidence="6 12" id="KW-0809">Transit peptide</keyword>
<comment type="caution">
    <text evidence="12">Lacks conserved residue(s) required for the propagation of feature annotation.</text>
</comment>
<dbReference type="GO" id="GO:0008320">
    <property type="term" value="F:protein transmembrane transporter activity"/>
    <property type="evidence" value="ECO:0007669"/>
    <property type="project" value="TreeGrafter"/>
</dbReference>
<evidence type="ECO:0000313" key="14">
    <source>
        <dbReference type="Proteomes" id="UP000236544"/>
    </source>
</evidence>
<keyword evidence="3" id="KW-0813">Transport</keyword>
<dbReference type="SUPFAM" id="SSF81343">
    <property type="entry name" value="Fumarate reductase respiratory complex transmembrane subunits"/>
    <property type="match status" value="1"/>
</dbReference>
<keyword evidence="5 12" id="KW-0999">Mitochondrion inner membrane</keyword>
<evidence type="ECO:0000256" key="8">
    <source>
        <dbReference type="ARBA" id="ARBA00023128"/>
    </source>
</evidence>
<keyword evidence="8 12" id="KW-0496">Mitochondrion</keyword>
<keyword evidence="4 12" id="KW-0812">Transmembrane</keyword>
<dbReference type="Pfam" id="PF05328">
    <property type="entry name" value="CybS"/>
    <property type="match status" value="1"/>
</dbReference>
<dbReference type="GO" id="GO:0042721">
    <property type="term" value="C:TIM22 mitochondrial import inner membrane insertion complex"/>
    <property type="evidence" value="ECO:0007669"/>
    <property type="project" value="TreeGrafter"/>
</dbReference>
<keyword evidence="9 12" id="KW-0472">Membrane</keyword>
<dbReference type="GO" id="GO:0046872">
    <property type="term" value="F:metal ion binding"/>
    <property type="evidence" value="ECO:0007669"/>
    <property type="project" value="UniProtKB-KW"/>
</dbReference>
<dbReference type="CDD" id="cd03496">
    <property type="entry name" value="SQR_TypeC_CybS"/>
    <property type="match status" value="1"/>
</dbReference>
<dbReference type="EMBL" id="LN890547">
    <property type="protein sequence ID" value="CUS23542.1"/>
    <property type="molecule type" value="Genomic_DNA"/>
</dbReference>
<evidence type="ECO:0000256" key="9">
    <source>
        <dbReference type="ARBA" id="ARBA00023136"/>
    </source>
</evidence>
<evidence type="ECO:0000256" key="3">
    <source>
        <dbReference type="ARBA" id="ARBA00022448"/>
    </source>
</evidence>
<dbReference type="Proteomes" id="UP000236544">
    <property type="component" value="Unassembled WGS sequence"/>
</dbReference>
<evidence type="ECO:0000256" key="5">
    <source>
        <dbReference type="ARBA" id="ARBA00022792"/>
    </source>
</evidence>
<feature type="transmembrane region" description="Helical" evidence="12">
    <location>
        <begin position="153"/>
        <end position="179"/>
    </location>
</feature>
<feature type="transmembrane region" description="Helical" evidence="12">
    <location>
        <begin position="191"/>
        <end position="208"/>
    </location>
</feature>
<dbReference type="AlphaFoldDB" id="A0A0P1KTL7"/>